<evidence type="ECO:0000256" key="1">
    <source>
        <dbReference type="SAM" id="MobiDB-lite"/>
    </source>
</evidence>
<name>A0A0Q3QF20_SETIT</name>
<feature type="compositionally biased region" description="Pro residues" evidence="1">
    <location>
        <begin position="74"/>
        <end position="93"/>
    </location>
</feature>
<feature type="region of interest" description="Disordered" evidence="1">
    <location>
        <begin position="1"/>
        <end position="141"/>
    </location>
</feature>
<dbReference type="EnsemblPlants" id="KQL16374">
    <property type="protein sequence ID" value="KQL16374"/>
    <property type="gene ID" value="SETIT_0230591mg"/>
</dbReference>
<dbReference type="Gramene" id="KQL16374">
    <property type="protein sequence ID" value="KQL16374"/>
    <property type="gene ID" value="SETIT_0230591mg"/>
</dbReference>
<sequence length="141" mass="14899">TTSFAPSSSPSQCPPCGRRRPGTPPWGAPASPAAAHMAAVVAPPSTGAPQPRRPASVGRRHPPLYISLTRGPICPTPSDPPFPYTFTPTPSPQTPLAEATTRSTNRGPRVHETVPEPAPSHCVSQRENARCSRAQPRSSRK</sequence>
<reference evidence="2" key="2">
    <citation type="submission" date="2018-08" db="UniProtKB">
        <authorList>
            <consortium name="EnsemblPlants"/>
        </authorList>
    </citation>
    <scope>IDENTIFICATION</scope>
    <source>
        <strain evidence="2">Yugu1</strain>
    </source>
</reference>
<proteinExistence type="predicted"/>
<evidence type="ECO:0000313" key="2">
    <source>
        <dbReference type="EnsemblPlants" id="KQL16374"/>
    </source>
</evidence>
<dbReference type="EMBL" id="AGNK02001947">
    <property type="status" value="NOT_ANNOTATED_CDS"/>
    <property type="molecule type" value="Genomic_DNA"/>
</dbReference>
<reference evidence="3" key="1">
    <citation type="journal article" date="2012" name="Nat. Biotechnol.">
        <title>Reference genome sequence of the model plant Setaria.</title>
        <authorList>
            <person name="Bennetzen J.L."/>
            <person name="Schmutz J."/>
            <person name="Wang H."/>
            <person name="Percifield R."/>
            <person name="Hawkins J."/>
            <person name="Pontaroli A.C."/>
            <person name="Estep M."/>
            <person name="Feng L."/>
            <person name="Vaughn J.N."/>
            <person name="Grimwood J."/>
            <person name="Jenkins J."/>
            <person name="Barry K."/>
            <person name="Lindquist E."/>
            <person name="Hellsten U."/>
            <person name="Deshpande S."/>
            <person name="Wang X."/>
            <person name="Wu X."/>
            <person name="Mitros T."/>
            <person name="Triplett J."/>
            <person name="Yang X."/>
            <person name="Ye C.Y."/>
            <person name="Mauro-Herrera M."/>
            <person name="Wang L."/>
            <person name="Li P."/>
            <person name="Sharma M."/>
            <person name="Sharma R."/>
            <person name="Ronald P.C."/>
            <person name="Panaud O."/>
            <person name="Kellogg E.A."/>
            <person name="Brutnell T.P."/>
            <person name="Doust A.N."/>
            <person name="Tuskan G.A."/>
            <person name="Rokhsar D."/>
            <person name="Devos K.M."/>
        </authorList>
    </citation>
    <scope>NUCLEOTIDE SEQUENCE [LARGE SCALE GENOMIC DNA]</scope>
    <source>
        <strain evidence="3">cv. Yugu1</strain>
    </source>
</reference>
<dbReference type="AlphaFoldDB" id="A0A0Q3QF20"/>
<protein>
    <submittedName>
        <fullName evidence="2">Uncharacterized protein</fullName>
    </submittedName>
</protein>
<evidence type="ECO:0000313" key="3">
    <source>
        <dbReference type="Proteomes" id="UP000004995"/>
    </source>
</evidence>
<organism evidence="2 3">
    <name type="scientific">Setaria italica</name>
    <name type="common">Foxtail millet</name>
    <name type="synonym">Panicum italicum</name>
    <dbReference type="NCBI Taxonomy" id="4555"/>
    <lineage>
        <taxon>Eukaryota</taxon>
        <taxon>Viridiplantae</taxon>
        <taxon>Streptophyta</taxon>
        <taxon>Embryophyta</taxon>
        <taxon>Tracheophyta</taxon>
        <taxon>Spermatophyta</taxon>
        <taxon>Magnoliopsida</taxon>
        <taxon>Liliopsida</taxon>
        <taxon>Poales</taxon>
        <taxon>Poaceae</taxon>
        <taxon>PACMAD clade</taxon>
        <taxon>Panicoideae</taxon>
        <taxon>Panicodae</taxon>
        <taxon>Paniceae</taxon>
        <taxon>Cenchrinae</taxon>
        <taxon>Setaria</taxon>
    </lineage>
</organism>
<feature type="compositionally biased region" description="Low complexity" evidence="1">
    <location>
        <begin position="1"/>
        <end position="16"/>
    </location>
</feature>
<dbReference type="Proteomes" id="UP000004995">
    <property type="component" value="Unassembled WGS sequence"/>
</dbReference>
<keyword evidence="3" id="KW-1185">Reference proteome</keyword>
<accession>A0A0Q3QF20</accession>
<feature type="compositionally biased region" description="Low complexity" evidence="1">
    <location>
        <begin position="28"/>
        <end position="44"/>
    </location>
</feature>
<dbReference type="ExpressionAtlas" id="A0A0Q3QF20">
    <property type="expression patterns" value="baseline"/>
</dbReference>
<dbReference type="InParanoid" id="A0A0Q3QF20"/>